<dbReference type="OrthoDB" id="5041285at2759"/>
<evidence type="ECO:0000256" key="5">
    <source>
        <dbReference type="ARBA" id="ARBA00023242"/>
    </source>
</evidence>
<dbReference type="GO" id="GO:0008270">
    <property type="term" value="F:zinc ion binding"/>
    <property type="evidence" value="ECO:0007669"/>
    <property type="project" value="InterPro"/>
</dbReference>
<accession>A0A2B7XGP9</accession>
<keyword evidence="1" id="KW-0479">Metal-binding</keyword>
<evidence type="ECO:0000256" key="3">
    <source>
        <dbReference type="ARBA" id="ARBA00023125"/>
    </source>
</evidence>
<evidence type="ECO:0000256" key="6">
    <source>
        <dbReference type="SAM" id="MobiDB-lite"/>
    </source>
</evidence>
<dbReference type="GO" id="GO:0006351">
    <property type="term" value="P:DNA-templated transcription"/>
    <property type="evidence" value="ECO:0007669"/>
    <property type="project" value="InterPro"/>
</dbReference>
<organism evidence="8 9">
    <name type="scientific">Polytolypa hystricis (strain UAMH7299)</name>
    <dbReference type="NCBI Taxonomy" id="1447883"/>
    <lineage>
        <taxon>Eukaryota</taxon>
        <taxon>Fungi</taxon>
        <taxon>Dikarya</taxon>
        <taxon>Ascomycota</taxon>
        <taxon>Pezizomycotina</taxon>
        <taxon>Eurotiomycetes</taxon>
        <taxon>Eurotiomycetidae</taxon>
        <taxon>Onygenales</taxon>
        <taxon>Onygenales incertae sedis</taxon>
        <taxon>Polytolypa</taxon>
    </lineage>
</organism>
<dbReference type="InterPro" id="IPR036864">
    <property type="entry name" value="Zn2-C6_fun-type_DNA-bd_sf"/>
</dbReference>
<dbReference type="InterPro" id="IPR052761">
    <property type="entry name" value="Fungal_Detox/Toxin_TFs"/>
</dbReference>
<gene>
    <name evidence="8" type="ORF">AJ80_07902</name>
</gene>
<dbReference type="STRING" id="1447883.A0A2B7XGP9"/>
<evidence type="ECO:0000313" key="9">
    <source>
        <dbReference type="Proteomes" id="UP000224634"/>
    </source>
</evidence>
<dbReference type="GO" id="GO:0000981">
    <property type="term" value="F:DNA-binding transcription factor activity, RNA polymerase II-specific"/>
    <property type="evidence" value="ECO:0007669"/>
    <property type="project" value="InterPro"/>
</dbReference>
<dbReference type="PROSITE" id="PS00463">
    <property type="entry name" value="ZN2_CY6_FUNGAL_1"/>
    <property type="match status" value="1"/>
</dbReference>
<comment type="caution">
    <text evidence="8">The sequence shown here is derived from an EMBL/GenBank/DDBJ whole genome shotgun (WGS) entry which is preliminary data.</text>
</comment>
<dbReference type="CDD" id="cd00067">
    <property type="entry name" value="GAL4"/>
    <property type="match status" value="1"/>
</dbReference>
<feature type="compositionally biased region" description="Basic and acidic residues" evidence="6">
    <location>
        <begin position="676"/>
        <end position="686"/>
    </location>
</feature>
<dbReference type="Pfam" id="PF00172">
    <property type="entry name" value="Zn_clus"/>
    <property type="match status" value="1"/>
</dbReference>
<evidence type="ECO:0000256" key="1">
    <source>
        <dbReference type="ARBA" id="ARBA00022723"/>
    </source>
</evidence>
<dbReference type="AlphaFoldDB" id="A0A2B7XGP9"/>
<protein>
    <recommendedName>
        <fullName evidence="7">Zn(2)-C6 fungal-type domain-containing protein</fullName>
    </recommendedName>
</protein>
<evidence type="ECO:0000256" key="2">
    <source>
        <dbReference type="ARBA" id="ARBA00023015"/>
    </source>
</evidence>
<evidence type="ECO:0000259" key="7">
    <source>
        <dbReference type="PROSITE" id="PS50048"/>
    </source>
</evidence>
<keyword evidence="5" id="KW-0539">Nucleus</keyword>
<keyword evidence="3" id="KW-0238">DNA-binding</keyword>
<dbReference type="InterPro" id="IPR001138">
    <property type="entry name" value="Zn2Cys6_DnaBD"/>
</dbReference>
<keyword evidence="2" id="KW-0805">Transcription regulation</keyword>
<evidence type="ECO:0000256" key="4">
    <source>
        <dbReference type="ARBA" id="ARBA00023163"/>
    </source>
</evidence>
<dbReference type="Proteomes" id="UP000224634">
    <property type="component" value="Unassembled WGS sequence"/>
</dbReference>
<feature type="domain" description="Zn(2)-C6 fungal-type" evidence="7">
    <location>
        <begin position="20"/>
        <end position="52"/>
    </location>
</feature>
<evidence type="ECO:0000313" key="8">
    <source>
        <dbReference type="EMBL" id="PGH08306.1"/>
    </source>
</evidence>
<dbReference type="GO" id="GO:0003677">
    <property type="term" value="F:DNA binding"/>
    <property type="evidence" value="ECO:0007669"/>
    <property type="project" value="UniProtKB-KW"/>
</dbReference>
<keyword evidence="4" id="KW-0804">Transcription</keyword>
<feature type="region of interest" description="Disordered" evidence="6">
    <location>
        <begin position="676"/>
        <end position="698"/>
    </location>
</feature>
<dbReference type="Pfam" id="PF04082">
    <property type="entry name" value="Fungal_trans"/>
    <property type="match status" value="1"/>
</dbReference>
<name>A0A2B7XGP9_POLH7</name>
<dbReference type="SMART" id="SM00906">
    <property type="entry name" value="Fungal_trans"/>
    <property type="match status" value="1"/>
</dbReference>
<dbReference type="SMART" id="SM00066">
    <property type="entry name" value="GAL4"/>
    <property type="match status" value="1"/>
</dbReference>
<dbReference type="InterPro" id="IPR007219">
    <property type="entry name" value="XnlR_reg_dom"/>
</dbReference>
<dbReference type="PANTHER" id="PTHR47425">
    <property type="entry name" value="FARB-RELATED"/>
    <property type="match status" value="1"/>
</dbReference>
<sequence>MDTKPPKSTSARILSRAKVACSACRKRKVRCDVARRGSPCTNCVLDHKNCTVDLSARGQRRLDGQRCRDSVLVAPEASFCFSTFSAGPSTALEATGAAAGSSSVPASLDATDPVAPAAETRTTTLQDLLRLEDHSDPAAEAHGSGIGDVHFAVYGFLRAEFILDLSQDDVRYLEDQRCLQVPKQALLHSLLDQYFRRIHPLLPIFDEPRFWSSYHRTKSPALSLFVLQAMLFASCSFVSPSELRALGFQGPRDARRCLYRRAKLLYALDTESDPLSLAQGALLLSIWCPQDNDQQTNLRWLSSAFQHARAAGAHHHRQPHLNRSPAERRAGKRLWWACIVRDRVMSLGLHRPQLVSREAFDVDADRLNLDDLEGDGNGEAVYDRSLRHALLLITVLLCDLCAVLTDLLSLVYPSAPPSSHYLPEHHSHAFARAQRLRETLKAWYVDMTQRLSVIRMRHRSEPPVILLLSLLQMYYHSALMLLAHYEIHLDVESHIPGNRARISASKREIQGSIVSITELLRDLIRLDLVRYLPTSAVWCTAQPLLLYLLDQALAEADGKKTVNSGHGKLGVVLEAMKVYQSLYDNTDLVLNTAHRISVKARDVVCDRGIGGWAGILARNPKTYLRFILTMDVALAKGGFPKDHDLPPGLTQTHVQLTHVQLEDVLLVNDLVVRKEAEEKKESKDKPMLMGPPSAPLEEKTSHDIPGFVMPSTDVFGHARPEIPLPTAWGLESLLTEPDLVLQDLLERDLANGQNFM</sequence>
<dbReference type="EMBL" id="PDNA01000161">
    <property type="protein sequence ID" value="PGH08306.1"/>
    <property type="molecule type" value="Genomic_DNA"/>
</dbReference>
<dbReference type="CDD" id="cd12148">
    <property type="entry name" value="fungal_TF_MHR"/>
    <property type="match status" value="1"/>
</dbReference>
<dbReference type="Gene3D" id="4.10.240.10">
    <property type="entry name" value="Zn(2)-C6 fungal-type DNA-binding domain"/>
    <property type="match status" value="1"/>
</dbReference>
<dbReference type="SUPFAM" id="SSF57701">
    <property type="entry name" value="Zn2/Cys6 DNA-binding domain"/>
    <property type="match status" value="1"/>
</dbReference>
<dbReference type="PANTHER" id="PTHR47425:SF2">
    <property type="entry name" value="FARB-RELATED"/>
    <property type="match status" value="1"/>
</dbReference>
<reference evidence="8 9" key="1">
    <citation type="submission" date="2017-10" db="EMBL/GenBank/DDBJ databases">
        <title>Comparative genomics in systemic dimorphic fungi from Ajellomycetaceae.</title>
        <authorList>
            <person name="Munoz J.F."/>
            <person name="Mcewen J.G."/>
            <person name="Clay O.K."/>
            <person name="Cuomo C.A."/>
        </authorList>
    </citation>
    <scope>NUCLEOTIDE SEQUENCE [LARGE SCALE GENOMIC DNA]</scope>
    <source>
        <strain evidence="8 9">UAMH7299</strain>
    </source>
</reference>
<proteinExistence type="predicted"/>
<keyword evidence="9" id="KW-1185">Reference proteome</keyword>
<dbReference type="PROSITE" id="PS50048">
    <property type="entry name" value="ZN2_CY6_FUNGAL_2"/>
    <property type="match status" value="1"/>
</dbReference>